<evidence type="ECO:0000256" key="1">
    <source>
        <dbReference type="ARBA" id="ARBA00023125"/>
    </source>
</evidence>
<dbReference type="Proteomes" id="UP000463961">
    <property type="component" value="Chromosome"/>
</dbReference>
<dbReference type="GO" id="GO:0003700">
    <property type="term" value="F:DNA-binding transcription factor activity"/>
    <property type="evidence" value="ECO:0007669"/>
    <property type="project" value="TreeGrafter"/>
</dbReference>
<keyword evidence="3" id="KW-1185">Reference proteome</keyword>
<dbReference type="CDD" id="cd00093">
    <property type="entry name" value="HTH_XRE"/>
    <property type="match status" value="1"/>
</dbReference>
<reference evidence="3" key="1">
    <citation type="submission" date="2020-01" db="EMBL/GenBank/DDBJ databases">
        <title>Phosphoaccumulans saitamaens gen. nov., sp. nov., a polyphosphate accumulating bacterium isolated from surface river water.</title>
        <authorList>
            <person name="Watanabe K."/>
            <person name="Suda W."/>
        </authorList>
    </citation>
    <scope>NUCLEOTIDE SEQUENCE [LARGE SCALE GENOMIC DNA]</scope>
    <source>
        <strain evidence="3">ICHIAU1</strain>
    </source>
</reference>
<dbReference type="Pfam" id="PF01381">
    <property type="entry name" value="HTH_3"/>
    <property type="match status" value="1"/>
</dbReference>
<dbReference type="RefSeq" id="WP_162049920.1">
    <property type="nucleotide sequence ID" value="NZ_AP019011.1"/>
</dbReference>
<dbReference type="EMBL" id="AP022345">
    <property type="protein sequence ID" value="BBU69361.1"/>
    <property type="molecule type" value="Genomic_DNA"/>
</dbReference>
<proteinExistence type="predicted"/>
<sequence length="85" mass="9700">MHNADHLLKALGDELRFRRSELGISQEELAHRAGVNRTYVAKLELAKNQPTLQILYKLAFALDVDLSQFVRSLLDRAERISKTPV</sequence>
<dbReference type="SUPFAM" id="SSF47413">
    <property type="entry name" value="lambda repressor-like DNA-binding domains"/>
    <property type="match status" value="1"/>
</dbReference>
<accession>A0A679HWV2</accession>
<dbReference type="OrthoDB" id="8858575at2"/>
<organism evidence="2 3">
    <name type="scientific">Fluviibacter phosphoraccumulans</name>
    <dbReference type="NCBI Taxonomy" id="1751046"/>
    <lineage>
        <taxon>Bacteria</taxon>
        <taxon>Pseudomonadati</taxon>
        <taxon>Pseudomonadota</taxon>
        <taxon>Betaproteobacteria</taxon>
        <taxon>Rhodocyclales</taxon>
        <taxon>Fluviibacteraceae</taxon>
        <taxon>Fluviibacter</taxon>
    </lineage>
</organism>
<dbReference type="GO" id="GO:0005829">
    <property type="term" value="C:cytosol"/>
    <property type="evidence" value="ECO:0007669"/>
    <property type="project" value="TreeGrafter"/>
</dbReference>
<evidence type="ECO:0000313" key="3">
    <source>
        <dbReference type="Proteomes" id="UP000463961"/>
    </source>
</evidence>
<dbReference type="Gene3D" id="1.10.260.40">
    <property type="entry name" value="lambda repressor-like DNA-binding domains"/>
    <property type="match status" value="1"/>
</dbReference>
<dbReference type="GO" id="GO:0003677">
    <property type="term" value="F:DNA binding"/>
    <property type="evidence" value="ECO:0007669"/>
    <property type="project" value="UniProtKB-KW"/>
</dbReference>
<dbReference type="PROSITE" id="PS50943">
    <property type="entry name" value="HTH_CROC1"/>
    <property type="match status" value="1"/>
</dbReference>
<name>A0A679HWV2_9RHOO</name>
<dbReference type="PANTHER" id="PTHR46797">
    <property type="entry name" value="HTH-TYPE TRANSCRIPTIONAL REGULATOR"/>
    <property type="match status" value="1"/>
</dbReference>
<gene>
    <name evidence="2" type="ORF">ICHIAU1_16440</name>
</gene>
<dbReference type="InterPro" id="IPR001387">
    <property type="entry name" value="Cro/C1-type_HTH"/>
</dbReference>
<dbReference type="InterPro" id="IPR010982">
    <property type="entry name" value="Lambda_DNA-bd_dom_sf"/>
</dbReference>
<keyword evidence="1" id="KW-0238">DNA-binding</keyword>
<dbReference type="AlphaFoldDB" id="A0A679HWV2"/>
<dbReference type="SMART" id="SM00530">
    <property type="entry name" value="HTH_XRE"/>
    <property type="match status" value="1"/>
</dbReference>
<dbReference type="InterPro" id="IPR050807">
    <property type="entry name" value="TransReg_Diox_bact_type"/>
</dbReference>
<evidence type="ECO:0000313" key="2">
    <source>
        <dbReference type="EMBL" id="BBU69361.1"/>
    </source>
</evidence>
<protein>
    <submittedName>
        <fullName evidence="2">Uncharacterized protein</fullName>
    </submittedName>
</protein>
<dbReference type="PANTHER" id="PTHR46797:SF1">
    <property type="entry name" value="METHYLPHOSPHONATE SYNTHASE"/>
    <property type="match status" value="1"/>
</dbReference>